<dbReference type="InterPro" id="IPR000073">
    <property type="entry name" value="AB_hydrolase_1"/>
</dbReference>
<proteinExistence type="predicted"/>
<dbReference type="PANTHER" id="PTHR43433:SF5">
    <property type="entry name" value="AB HYDROLASE-1 DOMAIN-CONTAINING PROTEIN"/>
    <property type="match status" value="1"/>
</dbReference>
<dbReference type="Gene3D" id="3.40.50.1820">
    <property type="entry name" value="alpha/beta hydrolase"/>
    <property type="match status" value="1"/>
</dbReference>
<sequence length="279" mass="31132">MQRFQAADGVQIAYRDEGDGLPVLALSGLTRNSNDFNFLAPHLKGIRLIRMDYRGRGQSDWAPHATYTIPQEAQDALGLLDHLGIEKAAILGTSRGGLIAMGLAATVRERLLGVCLNDIGPDLDPTGLTYIMSYLGRHPAWRAFGSIVAMRKAAMEQAGFHNVPDTRWEEEVSYLYENREGRWENRYDPKLRNAVEEAGAQPMPDLWPLYDCFAGLPLALIHGANSDLLTDATVAEMRRRIPALRYAHVADRGHVPFLDEPEALIVIQDWINDMKERAA</sequence>
<gene>
    <name evidence="2" type="ORF">AKJ29_13675</name>
</gene>
<keyword evidence="2" id="KW-0378">Hydrolase</keyword>
<feature type="domain" description="AB hydrolase-1" evidence="1">
    <location>
        <begin position="22"/>
        <end position="261"/>
    </location>
</feature>
<keyword evidence="3" id="KW-1185">Reference proteome</keyword>
<organism evidence="2 3">
    <name type="scientific">Aliiroseovarius crassostreae</name>
    <dbReference type="NCBI Taxonomy" id="154981"/>
    <lineage>
        <taxon>Bacteria</taxon>
        <taxon>Pseudomonadati</taxon>
        <taxon>Pseudomonadota</taxon>
        <taxon>Alphaproteobacteria</taxon>
        <taxon>Rhodobacterales</taxon>
        <taxon>Paracoccaceae</taxon>
        <taxon>Aliiroseovarius</taxon>
    </lineage>
</organism>
<dbReference type="GO" id="GO:0016787">
    <property type="term" value="F:hydrolase activity"/>
    <property type="evidence" value="ECO:0007669"/>
    <property type="project" value="UniProtKB-KW"/>
</dbReference>
<dbReference type="OrthoDB" id="9791366at2"/>
<evidence type="ECO:0000313" key="3">
    <source>
        <dbReference type="Proteomes" id="UP000050471"/>
    </source>
</evidence>
<dbReference type="RefSeq" id="WP_055190564.1">
    <property type="nucleotide sequence ID" value="NZ_FPBS01000013.1"/>
</dbReference>
<dbReference type="InterPro" id="IPR029058">
    <property type="entry name" value="AB_hydrolase_fold"/>
</dbReference>
<dbReference type="Proteomes" id="UP000050471">
    <property type="component" value="Unassembled WGS sequence"/>
</dbReference>
<dbReference type="AlphaFoldDB" id="A0A0P7IIZ9"/>
<accession>A0A0P7IIZ9</accession>
<dbReference type="STRING" id="154981.AKJ29_13675"/>
<evidence type="ECO:0000313" key="2">
    <source>
        <dbReference type="EMBL" id="KPN63836.1"/>
    </source>
</evidence>
<evidence type="ECO:0000259" key="1">
    <source>
        <dbReference type="Pfam" id="PF00561"/>
    </source>
</evidence>
<dbReference type="Pfam" id="PF00561">
    <property type="entry name" value="Abhydrolase_1"/>
    <property type="match status" value="1"/>
</dbReference>
<dbReference type="PANTHER" id="PTHR43433">
    <property type="entry name" value="HYDROLASE, ALPHA/BETA FOLD FAMILY PROTEIN"/>
    <property type="match status" value="1"/>
</dbReference>
<dbReference type="SUPFAM" id="SSF53474">
    <property type="entry name" value="alpha/beta-Hydrolases"/>
    <property type="match status" value="1"/>
</dbReference>
<dbReference type="InterPro" id="IPR050471">
    <property type="entry name" value="AB_hydrolase"/>
</dbReference>
<reference evidence="2 3" key="1">
    <citation type="submission" date="2015-09" db="EMBL/GenBank/DDBJ databases">
        <title>Draft genome sequence of Aliiroseovarius crassostreae CV919-312TSm, the causative agent of Roseovarius Oyster Disease (formerly Juvenile Oyster Disease).</title>
        <authorList>
            <person name="Kessner L."/>
            <person name="Spinard E."/>
            <person name="Nelson D."/>
        </authorList>
    </citation>
    <scope>NUCLEOTIDE SEQUENCE [LARGE SCALE GENOMIC DNA]</scope>
    <source>
        <strain evidence="2 3">CV919-312</strain>
    </source>
</reference>
<name>A0A0P7IIZ9_9RHOB</name>
<comment type="caution">
    <text evidence="2">The sequence shown here is derived from an EMBL/GenBank/DDBJ whole genome shotgun (WGS) entry which is preliminary data.</text>
</comment>
<dbReference type="EMBL" id="LKBA01000006">
    <property type="protein sequence ID" value="KPN63836.1"/>
    <property type="molecule type" value="Genomic_DNA"/>
</dbReference>
<protein>
    <submittedName>
        <fullName evidence="2">Hydrolase</fullName>
    </submittedName>
</protein>